<dbReference type="Gene3D" id="6.10.340.10">
    <property type="match status" value="1"/>
</dbReference>
<dbReference type="KEGG" id="acab:QRX50_10655"/>
<evidence type="ECO:0000259" key="2">
    <source>
        <dbReference type="Pfam" id="PF08376"/>
    </source>
</evidence>
<accession>A0A9Y2IL67</accession>
<keyword evidence="4" id="KW-1185">Reference proteome</keyword>
<dbReference type="Proteomes" id="UP001236014">
    <property type="component" value="Chromosome"/>
</dbReference>
<sequence>MRHGRTRPRWAGARVLSRLGIRGKLNLLLLPPLAAVLLVSVPFVVKQTGSVASADDTVRAAWNTQELSGLVWQVQREGVLAAAFVASPSTADTDLVRQQQTVDATVGQVRTALGAGAEAELKTALARVGSLGDERQNTLHRSISAERIARTYDTVVSALIDALQLVPRTAADAEGARQLSALEALLRADEEESLRVTALVVAAQSRSAGQSLLDEATQRAQVHADRFTQLAGHDQAALLADVDSGEAAHHVDQLATQLPEPDAGPEPYVHDVVAAGRQQTAERRTAQDRVTAEINAAAGDRAAAATRLAWLVGGGAAVLFGLVAFLALAVSRSIADPLRRLTSAATSVADLADAELVRVGDTETETTRASLGTIAYEMAMFANRATEVLTPALIEELKQAVGS</sequence>
<keyword evidence="1" id="KW-0472">Membrane</keyword>
<feature type="transmembrane region" description="Helical" evidence="1">
    <location>
        <begin position="308"/>
        <end position="330"/>
    </location>
</feature>
<dbReference type="RefSeq" id="WP_285971789.1">
    <property type="nucleotide sequence ID" value="NZ_CP127294.1"/>
</dbReference>
<reference evidence="3 4" key="1">
    <citation type="submission" date="2023-06" db="EMBL/GenBank/DDBJ databases">
        <authorList>
            <person name="Oyuntsetseg B."/>
            <person name="Kim S.B."/>
        </authorList>
    </citation>
    <scope>NUCLEOTIDE SEQUENCE [LARGE SCALE GENOMIC DNA]</scope>
    <source>
        <strain evidence="3 4">2-15</strain>
    </source>
</reference>
<feature type="domain" description="Nitrate/nitrite sensing protein" evidence="2">
    <location>
        <begin position="70"/>
        <end position="291"/>
    </location>
</feature>
<organism evidence="3 4">
    <name type="scientific">Amycolatopsis carbonis</name>
    <dbReference type="NCBI Taxonomy" id="715471"/>
    <lineage>
        <taxon>Bacteria</taxon>
        <taxon>Bacillati</taxon>
        <taxon>Actinomycetota</taxon>
        <taxon>Actinomycetes</taxon>
        <taxon>Pseudonocardiales</taxon>
        <taxon>Pseudonocardiaceae</taxon>
        <taxon>Amycolatopsis</taxon>
    </lineage>
</organism>
<dbReference type="AlphaFoldDB" id="A0A9Y2IL67"/>
<gene>
    <name evidence="3" type="ORF">QRX50_10655</name>
</gene>
<evidence type="ECO:0000313" key="4">
    <source>
        <dbReference type="Proteomes" id="UP001236014"/>
    </source>
</evidence>
<dbReference type="EMBL" id="CP127294">
    <property type="protein sequence ID" value="WIX81180.1"/>
    <property type="molecule type" value="Genomic_DNA"/>
</dbReference>
<protein>
    <submittedName>
        <fullName evidence="3">Nitrate- and nitrite sensing domain-containing protein</fullName>
    </submittedName>
</protein>
<name>A0A9Y2IL67_9PSEU</name>
<dbReference type="InterPro" id="IPR013587">
    <property type="entry name" value="Nitrate/nitrite_sensing"/>
</dbReference>
<evidence type="ECO:0000313" key="3">
    <source>
        <dbReference type="EMBL" id="WIX81180.1"/>
    </source>
</evidence>
<keyword evidence="1" id="KW-0812">Transmembrane</keyword>
<evidence type="ECO:0000256" key="1">
    <source>
        <dbReference type="SAM" id="Phobius"/>
    </source>
</evidence>
<proteinExistence type="predicted"/>
<keyword evidence="1" id="KW-1133">Transmembrane helix</keyword>
<dbReference type="Pfam" id="PF08376">
    <property type="entry name" value="NIT"/>
    <property type="match status" value="1"/>
</dbReference>